<dbReference type="Proteomes" id="UP000237481">
    <property type="component" value="Unassembled WGS sequence"/>
</dbReference>
<name>A0A2S4KWW0_9HYPO</name>
<feature type="compositionally biased region" description="Basic and acidic residues" evidence="1">
    <location>
        <begin position="374"/>
        <end position="412"/>
    </location>
</feature>
<keyword evidence="2" id="KW-0812">Transmembrane</keyword>
<evidence type="ECO:0000313" key="3">
    <source>
        <dbReference type="EMBL" id="POR34688.1"/>
    </source>
</evidence>
<evidence type="ECO:0000256" key="1">
    <source>
        <dbReference type="SAM" id="MobiDB-lite"/>
    </source>
</evidence>
<keyword evidence="2" id="KW-0472">Membrane</keyword>
<dbReference type="OrthoDB" id="188042at2759"/>
<keyword evidence="2" id="KW-1133">Transmembrane helix</keyword>
<dbReference type="InterPro" id="IPR009291">
    <property type="entry name" value="Vps62"/>
</dbReference>
<feature type="region of interest" description="Disordered" evidence="1">
    <location>
        <begin position="569"/>
        <end position="590"/>
    </location>
</feature>
<proteinExistence type="predicted"/>
<dbReference type="EMBL" id="PKSG01000496">
    <property type="protein sequence ID" value="POR34688.1"/>
    <property type="molecule type" value="Genomic_DNA"/>
</dbReference>
<sequence>MSPGASWSIWPISPLLPCSSPRYPLPSAPVRRLTRPCFARFWPPGDHRGLVVVSRFSASIGGFVFVSTCCHCQHLLGDTRKQPRLLIRYRNDGSRCRRARDGSDIAIARLAPSPPRPVPEPSTPPGRNTAAMYWLRRGTILLMVLLAASFIAWYVPRALNPSKASPEKRARDRLWINSSPYFLDRQICRWMSICGLHHLRTDPAALPNPNPNTSIDDDVWGELRRRAGSDPPRSWEESDASEVSGRAAPRRVDLKRNPRERRRIVKDIPDYVLKHAPLVHLYSGEQFWPSDIREHVEHMTVTVDNVPLNTTDQWTLNNLQRLNDQEGSVVLHSNDDVESRPDWLHSHYNIPNPFPDDGGDGGEEPPISNGDSEPEVHREPTTWFDVDKDRPLQRIAEPRSRDLHHQRPRSADQHGQPRMSPRGHKPDADGYSRAPAVLILVDKGSGIVDAFWFFFYSYNLGQTVLGIRFGNHVGDWEHCMMRFENGEPRGLFFSEHEGGQAYAWEAVEKRGDRPVIYSAVGSHAMYPLPGDHPYIIPFRLLKDVTDRGPLWDPALNNYAYHYDYTKDKRRDTREPDVEEEEPDHTHSLVPAASNPNAPTSWFHYSGRWGDELYSLADLRQWRLFGQYHYVTGPSGPKFKRLHRSKLCQTIKCRMLYKLDPKNTWY</sequence>
<comment type="caution">
    <text evidence="3">The sequence shown here is derived from an EMBL/GenBank/DDBJ whole genome shotgun (WGS) entry which is preliminary data.</text>
</comment>
<protein>
    <submittedName>
        <fullName evidence="3">Vacuolar protein sorting-associated protein TDA6</fullName>
    </submittedName>
</protein>
<feature type="compositionally biased region" description="Basic and acidic residues" evidence="1">
    <location>
        <begin position="226"/>
        <end position="236"/>
    </location>
</feature>
<gene>
    <name evidence="3" type="ORF">TPAR_05114</name>
</gene>
<evidence type="ECO:0000256" key="2">
    <source>
        <dbReference type="SAM" id="Phobius"/>
    </source>
</evidence>
<organism evidence="3 4">
    <name type="scientific">Tolypocladium paradoxum</name>
    <dbReference type="NCBI Taxonomy" id="94208"/>
    <lineage>
        <taxon>Eukaryota</taxon>
        <taxon>Fungi</taxon>
        <taxon>Dikarya</taxon>
        <taxon>Ascomycota</taxon>
        <taxon>Pezizomycotina</taxon>
        <taxon>Sordariomycetes</taxon>
        <taxon>Hypocreomycetidae</taxon>
        <taxon>Hypocreales</taxon>
        <taxon>Ophiocordycipitaceae</taxon>
        <taxon>Tolypocladium</taxon>
    </lineage>
</organism>
<feature type="transmembrane region" description="Helical" evidence="2">
    <location>
        <begin position="134"/>
        <end position="155"/>
    </location>
</feature>
<dbReference type="STRING" id="94208.A0A2S4KWW0"/>
<feature type="region of interest" description="Disordered" evidence="1">
    <location>
        <begin position="226"/>
        <end position="251"/>
    </location>
</feature>
<keyword evidence="4" id="KW-1185">Reference proteome</keyword>
<dbReference type="Pfam" id="PF06101">
    <property type="entry name" value="Vps62"/>
    <property type="match status" value="1"/>
</dbReference>
<dbReference type="AlphaFoldDB" id="A0A2S4KWW0"/>
<dbReference type="PANTHER" id="PTHR48172">
    <property type="match status" value="1"/>
</dbReference>
<evidence type="ECO:0000313" key="4">
    <source>
        <dbReference type="Proteomes" id="UP000237481"/>
    </source>
</evidence>
<reference evidence="3 4" key="1">
    <citation type="submission" date="2018-01" db="EMBL/GenBank/DDBJ databases">
        <title>Harnessing the power of phylogenomics to disentangle the directionality and signatures of interkingdom host jumping in the parasitic fungal genus Tolypocladium.</title>
        <authorList>
            <person name="Quandt C.A."/>
            <person name="Patterson W."/>
            <person name="Spatafora J.W."/>
        </authorList>
    </citation>
    <scope>NUCLEOTIDE SEQUENCE [LARGE SCALE GENOMIC DNA]</scope>
    <source>
        <strain evidence="3 4">NRBC 100945</strain>
    </source>
</reference>
<dbReference type="PANTHER" id="PTHR48172:SF2">
    <property type="entry name" value="VACUOLAR PROTEIN SORTING PROTEIN 62"/>
    <property type="match status" value="1"/>
</dbReference>
<feature type="region of interest" description="Disordered" evidence="1">
    <location>
        <begin position="342"/>
        <end position="429"/>
    </location>
</feature>
<accession>A0A2S4KWW0</accession>